<dbReference type="Proteomes" id="UP000244093">
    <property type="component" value="Unassembled WGS sequence"/>
</dbReference>
<dbReference type="EMBL" id="NBVN01000003">
    <property type="protein sequence ID" value="PUA32753.1"/>
    <property type="molecule type" value="Genomic_DNA"/>
</dbReference>
<sequence length="64" mass="7540">MSKAVRVRYEKGVLRPLDNVELSEGEELKVLIARKVFRGFSEKACGYRFKANWDVVGEYMEERR</sequence>
<dbReference type="InterPro" id="IPR008203">
    <property type="entry name" value="AF2212-like"/>
</dbReference>
<gene>
    <name evidence="4" type="ORF">B7O98_04690</name>
</gene>
<comment type="similarity">
    <text evidence="1 3">Belongs to the UPF0165 family.</text>
</comment>
<comment type="caution">
    <text evidence="4">The sequence shown here is derived from an EMBL/GenBank/DDBJ whole genome shotgun (WGS) entry which is preliminary data.</text>
</comment>
<evidence type="ECO:0000256" key="1">
    <source>
        <dbReference type="ARBA" id="ARBA00006615"/>
    </source>
</evidence>
<comment type="function">
    <text evidence="3">Antitoxin component of a type II toxin-antitoxin (TA) system.</text>
</comment>
<name>A0A2R7Y5J9_9CREN</name>
<evidence type="ECO:0000256" key="3">
    <source>
        <dbReference type="RuleBase" id="RU368051"/>
    </source>
</evidence>
<proteinExistence type="inferred from homology"/>
<dbReference type="Pfam" id="PF01954">
    <property type="entry name" value="AF2212-like"/>
    <property type="match status" value="1"/>
</dbReference>
<dbReference type="SUPFAM" id="SSF141694">
    <property type="entry name" value="AF2212/PG0164-like"/>
    <property type="match status" value="1"/>
</dbReference>
<evidence type="ECO:0000313" key="4">
    <source>
        <dbReference type="EMBL" id="PUA32753.1"/>
    </source>
</evidence>
<evidence type="ECO:0000256" key="2">
    <source>
        <dbReference type="ARBA" id="ARBA00022649"/>
    </source>
</evidence>
<dbReference type="AlphaFoldDB" id="A0A2R7Y5J9"/>
<organism evidence="4 5">
    <name type="scientific">Zestosphaera tikiterensis</name>
    <dbReference type="NCBI Taxonomy" id="1973259"/>
    <lineage>
        <taxon>Archaea</taxon>
        <taxon>Thermoproteota</taxon>
        <taxon>Thermoprotei</taxon>
        <taxon>Desulfurococcales</taxon>
        <taxon>Desulfurococcaceae</taxon>
        <taxon>Zestosphaera</taxon>
    </lineage>
</organism>
<evidence type="ECO:0000313" key="5">
    <source>
        <dbReference type="Proteomes" id="UP000244093"/>
    </source>
</evidence>
<accession>A0A2R7Y5J9</accession>
<protein>
    <recommendedName>
        <fullName evidence="3">Antitoxin</fullName>
    </recommendedName>
</protein>
<reference evidence="4 5" key="1">
    <citation type="journal article" date="2018" name="Syst. Appl. Microbiol.">
        <title>A new symbiotic nanoarchaeote (Candidatus Nanoclepta minutus) and its host (Zestosphaera tikiterensis gen. nov., sp. nov.) from a New Zealand hot spring.</title>
        <authorList>
            <person name="St John E."/>
            <person name="Liu Y."/>
            <person name="Podar M."/>
            <person name="Stott M.B."/>
            <person name="Meneghin J."/>
            <person name="Chen Z."/>
            <person name="Lagutin K."/>
            <person name="Mitchell K."/>
            <person name="Reysenbach A.L."/>
        </authorList>
    </citation>
    <scope>NUCLEOTIDE SEQUENCE [LARGE SCALE GENOMIC DNA]</scope>
    <source>
        <strain evidence="4">NZ3</strain>
    </source>
</reference>
<dbReference type="Gene3D" id="4.10.1150.10">
    <property type="entry name" value="AF2212/PG0164-like"/>
    <property type="match status" value="1"/>
</dbReference>
<keyword evidence="2 3" id="KW-1277">Toxin-antitoxin system</keyword>
<dbReference type="InterPro" id="IPR024069">
    <property type="entry name" value="AF2212-like_dom_sf"/>
</dbReference>